<accession>A0A6J4W678</accession>
<proteinExistence type="predicted"/>
<evidence type="ECO:0000313" key="2">
    <source>
        <dbReference type="Proteomes" id="UP000480222"/>
    </source>
</evidence>
<name>A0A6J4W678_CORDP</name>
<organism evidence="1 2">
    <name type="scientific">Corynebacterium diphtheriae</name>
    <dbReference type="NCBI Taxonomy" id="1717"/>
    <lineage>
        <taxon>Bacteria</taxon>
        <taxon>Bacillati</taxon>
        <taxon>Actinomycetota</taxon>
        <taxon>Actinomycetes</taxon>
        <taxon>Mycobacteriales</taxon>
        <taxon>Corynebacteriaceae</taxon>
        <taxon>Corynebacterium</taxon>
    </lineage>
</organism>
<gene>
    <name evidence="1" type="ORF">CIP107547_00772</name>
</gene>
<dbReference type="Proteomes" id="UP000480222">
    <property type="component" value="Unassembled WGS sequence"/>
</dbReference>
<dbReference type="AlphaFoldDB" id="A0A6J4W678"/>
<reference evidence="1 2" key="1">
    <citation type="submission" date="2020-02" db="EMBL/GenBank/DDBJ databases">
        <authorList>
            <person name="Brisse S."/>
        </authorList>
    </citation>
    <scope>NUCLEOTIDE SEQUENCE [LARGE SCALE GENOMIC DNA]</scope>
    <source>
        <strain evidence="1">CIP107547</strain>
    </source>
</reference>
<protein>
    <submittedName>
        <fullName evidence="1">Uncharacterized protein</fullName>
    </submittedName>
</protein>
<evidence type="ECO:0000313" key="1">
    <source>
        <dbReference type="EMBL" id="CAB0591450.1"/>
    </source>
</evidence>
<sequence>MRHPDNACAASFPFVGGVALLTPTAEIQPPTIFFLNNGE</sequence>
<comment type="caution">
    <text evidence="1">The sequence shown here is derived from an EMBL/GenBank/DDBJ whole genome shotgun (WGS) entry which is preliminary data.</text>
</comment>
<dbReference type="EMBL" id="CADDAV010000010">
    <property type="protein sequence ID" value="CAB0591450.1"/>
    <property type="molecule type" value="Genomic_DNA"/>
</dbReference>